<dbReference type="EMBL" id="CM000159">
    <property type="protein sequence ID" value="EDW93760.2"/>
    <property type="molecule type" value="Genomic_DNA"/>
</dbReference>
<reference evidence="8 9" key="2">
    <citation type="journal article" date="2007" name="PLoS Biol.">
        <title>Principles of genome evolution in the Drosophila melanogaster species group.</title>
        <authorList>
            <person name="Ranz J.M."/>
            <person name="Maurin D."/>
            <person name="Chan Y.S."/>
            <person name="von Grotthuss M."/>
            <person name="Hillier L.W."/>
            <person name="Roote J."/>
            <person name="Ashburner M."/>
            <person name="Bergman C.M."/>
        </authorList>
    </citation>
    <scope>NUCLEOTIDE SEQUENCE [LARGE SCALE GENOMIC DNA]</scope>
    <source>
        <strain evidence="9">Tai18E2 / Tucson 14021-0261.01</strain>
    </source>
</reference>
<dbReference type="PROSITE" id="PS50240">
    <property type="entry name" value="TRYPSIN_DOM"/>
    <property type="match status" value="1"/>
</dbReference>
<keyword evidence="9" id="KW-1185">Reference proteome</keyword>
<dbReference type="GO" id="GO:0004252">
    <property type="term" value="F:serine-type endopeptidase activity"/>
    <property type="evidence" value="ECO:0007669"/>
    <property type="project" value="InterPro"/>
</dbReference>
<dbReference type="SMR" id="B4PC75"/>
<dbReference type="SUPFAM" id="SSF50494">
    <property type="entry name" value="Trypsin-like serine proteases"/>
    <property type="match status" value="1"/>
</dbReference>
<dbReference type="InterPro" id="IPR050430">
    <property type="entry name" value="Peptidase_S1"/>
</dbReference>
<dbReference type="GO" id="GO:0050829">
    <property type="term" value="P:defense response to Gram-negative bacterium"/>
    <property type="evidence" value="ECO:0007669"/>
    <property type="project" value="EnsemblMetazoa"/>
</dbReference>
<keyword evidence="1" id="KW-0645">Protease</keyword>
<keyword evidence="5" id="KW-1015">Disulfide bond</keyword>
<proteinExistence type="predicted"/>
<evidence type="ECO:0000256" key="1">
    <source>
        <dbReference type="ARBA" id="ARBA00022670"/>
    </source>
</evidence>
<organism evidence="8 9">
    <name type="scientific">Drosophila yakuba</name>
    <name type="common">Fruit fly</name>
    <dbReference type="NCBI Taxonomy" id="7245"/>
    <lineage>
        <taxon>Eukaryota</taxon>
        <taxon>Metazoa</taxon>
        <taxon>Ecdysozoa</taxon>
        <taxon>Arthropoda</taxon>
        <taxon>Hexapoda</taxon>
        <taxon>Insecta</taxon>
        <taxon>Pterygota</taxon>
        <taxon>Neoptera</taxon>
        <taxon>Endopterygota</taxon>
        <taxon>Diptera</taxon>
        <taxon>Brachycera</taxon>
        <taxon>Muscomorpha</taxon>
        <taxon>Ephydroidea</taxon>
        <taxon>Drosophilidae</taxon>
        <taxon>Drosophila</taxon>
        <taxon>Sophophora</taxon>
    </lineage>
</organism>
<dbReference type="Gene3D" id="2.40.10.10">
    <property type="entry name" value="Trypsin-like serine proteases"/>
    <property type="match status" value="1"/>
</dbReference>
<evidence type="ECO:0000256" key="3">
    <source>
        <dbReference type="ARBA" id="ARBA00022801"/>
    </source>
</evidence>
<evidence type="ECO:0000256" key="2">
    <source>
        <dbReference type="ARBA" id="ARBA00022729"/>
    </source>
</evidence>
<name>B4PC75_DROYA</name>
<feature type="domain" description="Peptidase S1" evidence="7">
    <location>
        <begin position="26"/>
        <end position="250"/>
    </location>
</feature>
<dbReference type="GO" id="GO:0045087">
    <property type="term" value="P:innate immune response"/>
    <property type="evidence" value="ECO:0007669"/>
    <property type="project" value="EnsemblMetazoa"/>
</dbReference>
<dbReference type="InterPro" id="IPR001254">
    <property type="entry name" value="Trypsin_dom"/>
</dbReference>
<keyword evidence="3 8" id="KW-0378">Hydrolase</keyword>
<evidence type="ECO:0000256" key="5">
    <source>
        <dbReference type="ARBA" id="ARBA00023157"/>
    </source>
</evidence>
<gene>
    <name evidence="8" type="primary">Dyak\GE20410</name>
    <name evidence="8" type="synonym">dyak_GLEANR_4250</name>
    <name evidence="8" type="synonym">GE20410</name>
    <name evidence="8" type="ORF">Dyak_GE20410</name>
</gene>
<dbReference type="KEGG" id="dya:Dyak_GE20410"/>
<dbReference type="GO" id="GO:0050830">
    <property type="term" value="P:defense response to Gram-positive bacterium"/>
    <property type="evidence" value="ECO:0007669"/>
    <property type="project" value="EnsemblMetazoa"/>
</dbReference>
<dbReference type="SMART" id="SM00020">
    <property type="entry name" value="Tryp_SPc"/>
    <property type="match status" value="1"/>
</dbReference>
<evidence type="ECO:0000256" key="6">
    <source>
        <dbReference type="SAM" id="SignalP"/>
    </source>
</evidence>
<evidence type="ECO:0000256" key="4">
    <source>
        <dbReference type="ARBA" id="ARBA00022825"/>
    </source>
</evidence>
<dbReference type="Proteomes" id="UP000002282">
    <property type="component" value="Chromosome 3L"/>
</dbReference>
<dbReference type="eggNOG" id="KOG3627">
    <property type="taxonomic scope" value="Eukaryota"/>
</dbReference>
<feature type="chain" id="PRO_5006458864" description="Peptidase S1 domain-containing protein" evidence="6">
    <location>
        <begin position="18"/>
        <end position="253"/>
    </location>
</feature>
<evidence type="ECO:0000313" key="9">
    <source>
        <dbReference type="Proteomes" id="UP000002282"/>
    </source>
</evidence>
<accession>B4PC75</accession>
<dbReference type="GO" id="GO:0160032">
    <property type="term" value="P:Toll receptor ligand protein activation cascade"/>
    <property type="evidence" value="ECO:0007669"/>
    <property type="project" value="EnsemblMetazoa"/>
</dbReference>
<dbReference type="Pfam" id="PF00089">
    <property type="entry name" value="Trypsin"/>
    <property type="match status" value="1"/>
</dbReference>
<evidence type="ECO:0000259" key="7">
    <source>
        <dbReference type="PROSITE" id="PS50240"/>
    </source>
</evidence>
<dbReference type="GO" id="GO:0006508">
    <property type="term" value="P:proteolysis"/>
    <property type="evidence" value="ECO:0007669"/>
    <property type="project" value="UniProtKB-KW"/>
</dbReference>
<keyword evidence="4" id="KW-0720">Serine protease</keyword>
<dbReference type="PANTHER" id="PTHR24276">
    <property type="entry name" value="POLYSERASE-RELATED"/>
    <property type="match status" value="1"/>
</dbReference>
<dbReference type="OrthoDB" id="5565075at2759"/>
<protein>
    <recommendedName>
        <fullName evidence="7">Peptidase S1 domain-containing protein</fullName>
    </recommendedName>
</protein>
<dbReference type="InterPro" id="IPR009003">
    <property type="entry name" value="Peptidase_S1_PA"/>
</dbReference>
<dbReference type="InterPro" id="IPR043504">
    <property type="entry name" value="Peptidase_S1_PA_chymotrypsin"/>
</dbReference>
<dbReference type="AlphaFoldDB" id="B4PC75"/>
<dbReference type="GO" id="GO:0050832">
    <property type="term" value="P:defense response to fungus"/>
    <property type="evidence" value="ECO:0007669"/>
    <property type="project" value="EnsemblMetazoa"/>
</dbReference>
<dbReference type="PANTHER" id="PTHR24276:SF98">
    <property type="entry name" value="FI18310P1-RELATED"/>
    <property type="match status" value="1"/>
</dbReference>
<dbReference type="GO" id="GO:0007618">
    <property type="term" value="P:mating"/>
    <property type="evidence" value="ECO:0007669"/>
    <property type="project" value="EnsemblMetazoa"/>
</dbReference>
<evidence type="ECO:0000313" key="8">
    <source>
        <dbReference type="EMBL" id="EDW93760.2"/>
    </source>
</evidence>
<keyword evidence="2 6" id="KW-0732">Signal</keyword>
<sequence length="253" mass="28861">MKLVVTLLVLSLTVSVGENNKLSPRITGGYRAKTFTIIYLVGIVYFETQRSPLFYGAGTLISNQWILTVKHVLKYKYIEVHLASRRSYRGFDIIRVYRENFHFHHDKQRVIALVKCPYQKFDYRMNRVRVPAFGTRHNRFTGNMTMVCGYGTSKRNGKLPEWMHCIEVPVISNTECIKYYEKLNPFEMCTSGEGYKAVCGGDVGGAVVTMGDNPTLIGIIWLMPTNCSSGYPSVHIRVSDHIIWIKRISGVGF</sequence>
<dbReference type="HOGENOM" id="CLU_006842_7_6_1"/>
<reference evidence="8 9" key="1">
    <citation type="journal article" date="2007" name="Nature">
        <title>Evolution of genes and genomes on the Drosophila phylogeny.</title>
        <authorList>
            <consortium name="Drosophila 12 Genomes Consortium"/>
            <person name="Clark A.G."/>
            <person name="Eisen M.B."/>
            <person name="Smith D.R."/>
            <person name="Bergman C.M."/>
            <person name="Oliver B."/>
            <person name="Markow T.A."/>
            <person name="Kaufman T.C."/>
            <person name="Kellis M."/>
            <person name="Gelbart W."/>
            <person name="Iyer V.N."/>
            <person name="Pollard D.A."/>
            <person name="Sackton T.B."/>
            <person name="Larracuente A.M."/>
            <person name="Singh N.D."/>
            <person name="Abad J.P."/>
            <person name="Abt D.N."/>
            <person name="Adryan B."/>
            <person name="Aguade M."/>
            <person name="Akashi H."/>
            <person name="Anderson W.W."/>
            <person name="Aquadro C.F."/>
            <person name="Ardell D.H."/>
            <person name="Arguello R."/>
            <person name="Artieri C.G."/>
            <person name="Barbash D.A."/>
            <person name="Barker D."/>
            <person name="Barsanti P."/>
            <person name="Batterham P."/>
            <person name="Batzoglou S."/>
            <person name="Begun D."/>
            <person name="Bhutkar A."/>
            <person name="Blanco E."/>
            <person name="Bosak S.A."/>
            <person name="Bradley R.K."/>
            <person name="Brand A.D."/>
            <person name="Brent M.R."/>
            <person name="Brooks A.N."/>
            <person name="Brown R.H."/>
            <person name="Butlin R.K."/>
            <person name="Caggese C."/>
            <person name="Calvi B.R."/>
            <person name="Bernardo de Carvalho A."/>
            <person name="Caspi A."/>
            <person name="Castrezana S."/>
            <person name="Celniker S.E."/>
            <person name="Chang J.L."/>
            <person name="Chapple C."/>
            <person name="Chatterji S."/>
            <person name="Chinwalla A."/>
            <person name="Civetta A."/>
            <person name="Clifton S.W."/>
            <person name="Comeron J.M."/>
            <person name="Costello J.C."/>
            <person name="Coyne J.A."/>
            <person name="Daub J."/>
            <person name="David R.G."/>
            <person name="Delcher A.L."/>
            <person name="Delehaunty K."/>
            <person name="Do C.B."/>
            <person name="Ebling H."/>
            <person name="Edwards K."/>
            <person name="Eickbush T."/>
            <person name="Evans J.D."/>
            <person name="Filipski A."/>
            <person name="Findeiss S."/>
            <person name="Freyhult E."/>
            <person name="Fulton L."/>
            <person name="Fulton R."/>
            <person name="Garcia A.C."/>
            <person name="Gardiner A."/>
            <person name="Garfield D.A."/>
            <person name="Garvin B.E."/>
            <person name="Gibson G."/>
            <person name="Gilbert D."/>
            <person name="Gnerre S."/>
            <person name="Godfrey J."/>
            <person name="Good R."/>
            <person name="Gotea V."/>
            <person name="Gravely B."/>
            <person name="Greenberg A.J."/>
            <person name="Griffiths-Jones S."/>
            <person name="Gross S."/>
            <person name="Guigo R."/>
            <person name="Gustafson E.A."/>
            <person name="Haerty W."/>
            <person name="Hahn M.W."/>
            <person name="Halligan D.L."/>
            <person name="Halpern A.L."/>
            <person name="Halter G.M."/>
            <person name="Han M.V."/>
            <person name="Heger A."/>
            <person name="Hillier L."/>
            <person name="Hinrichs A.S."/>
            <person name="Holmes I."/>
            <person name="Hoskins R.A."/>
            <person name="Hubisz M.J."/>
            <person name="Hultmark D."/>
            <person name="Huntley M.A."/>
            <person name="Jaffe D.B."/>
            <person name="Jagadeeshan S."/>
            <person name="Jeck W.R."/>
            <person name="Johnson J."/>
            <person name="Jones C.D."/>
            <person name="Jordan W.C."/>
            <person name="Karpen G.H."/>
            <person name="Kataoka E."/>
            <person name="Keightley P.D."/>
            <person name="Kheradpour P."/>
            <person name="Kirkness E.F."/>
            <person name="Koerich L.B."/>
            <person name="Kristiansen K."/>
            <person name="Kudrna D."/>
            <person name="Kulathinal R.J."/>
            <person name="Kumar S."/>
            <person name="Kwok R."/>
            <person name="Lander E."/>
            <person name="Langley C.H."/>
            <person name="Lapoint R."/>
            <person name="Lazzaro B.P."/>
            <person name="Lee S.J."/>
            <person name="Levesque L."/>
            <person name="Li R."/>
            <person name="Lin C.F."/>
            <person name="Lin M.F."/>
            <person name="Lindblad-Toh K."/>
            <person name="Llopart A."/>
            <person name="Long M."/>
            <person name="Low L."/>
            <person name="Lozovsky E."/>
            <person name="Lu J."/>
            <person name="Luo M."/>
            <person name="Machado C.A."/>
            <person name="Makalowski W."/>
            <person name="Marzo M."/>
            <person name="Matsuda M."/>
            <person name="Matzkin L."/>
            <person name="McAllister B."/>
            <person name="McBride C.S."/>
            <person name="McKernan B."/>
            <person name="McKernan K."/>
            <person name="Mendez-Lago M."/>
            <person name="Minx P."/>
            <person name="Mollenhauer M.U."/>
            <person name="Montooth K."/>
            <person name="Mount S.M."/>
            <person name="Mu X."/>
            <person name="Myers E."/>
            <person name="Negre B."/>
            <person name="Newfeld S."/>
            <person name="Nielsen R."/>
            <person name="Noor M.A."/>
            <person name="O'Grady P."/>
            <person name="Pachter L."/>
            <person name="Papaceit M."/>
            <person name="Parisi M.J."/>
            <person name="Parisi M."/>
            <person name="Parts L."/>
            <person name="Pedersen J.S."/>
            <person name="Pesole G."/>
            <person name="Phillippy A.M."/>
            <person name="Ponting C.P."/>
            <person name="Pop M."/>
            <person name="Porcelli D."/>
            <person name="Powell J.R."/>
            <person name="Prohaska S."/>
            <person name="Pruitt K."/>
            <person name="Puig M."/>
            <person name="Quesneville H."/>
            <person name="Ram K.R."/>
            <person name="Rand D."/>
            <person name="Rasmussen M.D."/>
            <person name="Reed L.K."/>
            <person name="Reenan R."/>
            <person name="Reily A."/>
            <person name="Remington K.A."/>
            <person name="Rieger T.T."/>
            <person name="Ritchie M.G."/>
            <person name="Robin C."/>
            <person name="Rogers Y.H."/>
            <person name="Rohde C."/>
            <person name="Rozas J."/>
            <person name="Rubenfield M.J."/>
            <person name="Ruiz A."/>
            <person name="Russo S."/>
            <person name="Salzberg S.L."/>
            <person name="Sanchez-Gracia A."/>
            <person name="Saranga D.J."/>
            <person name="Sato H."/>
            <person name="Schaeffer S.W."/>
            <person name="Schatz M.C."/>
            <person name="Schlenke T."/>
            <person name="Schwartz R."/>
            <person name="Segarra C."/>
            <person name="Singh R.S."/>
            <person name="Sirot L."/>
            <person name="Sirota M."/>
            <person name="Sisneros N.B."/>
            <person name="Smith C.D."/>
            <person name="Smith T.F."/>
            <person name="Spieth J."/>
            <person name="Stage D.E."/>
            <person name="Stark A."/>
            <person name="Stephan W."/>
            <person name="Strausberg R.L."/>
            <person name="Strempel S."/>
            <person name="Sturgill D."/>
            <person name="Sutton G."/>
            <person name="Sutton G.G."/>
            <person name="Tao W."/>
            <person name="Teichmann S."/>
            <person name="Tobari Y.N."/>
            <person name="Tomimura Y."/>
            <person name="Tsolas J.M."/>
            <person name="Valente V.L."/>
            <person name="Venter E."/>
            <person name="Venter J.C."/>
            <person name="Vicario S."/>
            <person name="Vieira F.G."/>
            <person name="Vilella A.J."/>
            <person name="Villasante A."/>
            <person name="Walenz B."/>
            <person name="Wang J."/>
            <person name="Wasserman M."/>
            <person name="Watts T."/>
            <person name="Wilson D."/>
            <person name="Wilson R.K."/>
            <person name="Wing R.A."/>
            <person name="Wolfner M.F."/>
            <person name="Wong A."/>
            <person name="Wong G.K."/>
            <person name="Wu C.I."/>
            <person name="Wu G."/>
            <person name="Yamamoto D."/>
            <person name="Yang H.P."/>
            <person name="Yang S.P."/>
            <person name="Yorke J.A."/>
            <person name="Yoshida K."/>
            <person name="Zdobnov E."/>
            <person name="Zhang P."/>
            <person name="Zhang Y."/>
            <person name="Zimin A.V."/>
            <person name="Baldwin J."/>
            <person name="Abdouelleil A."/>
            <person name="Abdulkadir J."/>
            <person name="Abebe A."/>
            <person name="Abera B."/>
            <person name="Abreu J."/>
            <person name="Acer S.C."/>
            <person name="Aftuck L."/>
            <person name="Alexander A."/>
            <person name="An P."/>
            <person name="Anderson E."/>
            <person name="Anderson S."/>
            <person name="Arachi H."/>
            <person name="Azer M."/>
            <person name="Bachantsang P."/>
            <person name="Barry A."/>
            <person name="Bayul T."/>
            <person name="Berlin A."/>
            <person name="Bessette D."/>
            <person name="Bloom T."/>
            <person name="Blye J."/>
            <person name="Boguslavskiy L."/>
            <person name="Bonnet C."/>
            <person name="Boukhgalter B."/>
            <person name="Bourzgui I."/>
            <person name="Brown A."/>
            <person name="Cahill P."/>
            <person name="Channer S."/>
            <person name="Cheshatsang Y."/>
            <person name="Chuda L."/>
            <person name="Citroen M."/>
            <person name="Collymore A."/>
            <person name="Cooke P."/>
            <person name="Costello M."/>
            <person name="D'Aco K."/>
            <person name="Daza R."/>
            <person name="De Haan G."/>
            <person name="DeGray S."/>
            <person name="DeMaso C."/>
            <person name="Dhargay N."/>
            <person name="Dooley K."/>
            <person name="Dooley E."/>
            <person name="Doricent M."/>
            <person name="Dorje P."/>
            <person name="Dorjee K."/>
            <person name="Dupes A."/>
            <person name="Elong R."/>
            <person name="Falk J."/>
            <person name="Farina A."/>
            <person name="Faro S."/>
            <person name="Ferguson D."/>
            <person name="Fisher S."/>
            <person name="Foley C.D."/>
            <person name="Franke A."/>
            <person name="Friedrich D."/>
            <person name="Gadbois L."/>
            <person name="Gearin G."/>
            <person name="Gearin C.R."/>
            <person name="Giannoukos G."/>
            <person name="Goode T."/>
            <person name="Graham J."/>
            <person name="Grandbois E."/>
            <person name="Grewal S."/>
            <person name="Gyaltsen K."/>
            <person name="Hafez N."/>
            <person name="Hagos B."/>
            <person name="Hall J."/>
            <person name="Henson C."/>
            <person name="Hollinger A."/>
            <person name="Honan T."/>
            <person name="Huard M.D."/>
            <person name="Hughes L."/>
            <person name="Hurhula B."/>
            <person name="Husby M.E."/>
            <person name="Kamat A."/>
            <person name="Kanga B."/>
            <person name="Kashin S."/>
            <person name="Khazanovich D."/>
            <person name="Kisner P."/>
            <person name="Lance K."/>
            <person name="Lara M."/>
            <person name="Lee W."/>
            <person name="Lennon N."/>
            <person name="Letendre F."/>
            <person name="LeVine R."/>
            <person name="Lipovsky A."/>
            <person name="Liu X."/>
            <person name="Liu J."/>
            <person name="Liu S."/>
            <person name="Lokyitsang T."/>
            <person name="Lokyitsang Y."/>
            <person name="Lubonja R."/>
            <person name="Lui A."/>
            <person name="MacDonald P."/>
            <person name="Magnisalis V."/>
            <person name="Maru K."/>
            <person name="Matthews C."/>
            <person name="McCusker W."/>
            <person name="McDonough S."/>
            <person name="Mehta T."/>
            <person name="Meldrim J."/>
            <person name="Meneus L."/>
            <person name="Mihai O."/>
            <person name="Mihalev A."/>
            <person name="Mihova T."/>
            <person name="Mittelman R."/>
            <person name="Mlenga V."/>
            <person name="Montmayeur A."/>
            <person name="Mulrain L."/>
            <person name="Navidi A."/>
            <person name="Naylor J."/>
            <person name="Negash T."/>
            <person name="Nguyen T."/>
            <person name="Nguyen N."/>
            <person name="Nicol R."/>
            <person name="Norbu C."/>
            <person name="Norbu N."/>
            <person name="Novod N."/>
            <person name="O'Neill B."/>
            <person name="Osman S."/>
            <person name="Markiewicz E."/>
            <person name="Oyono O.L."/>
            <person name="Patti C."/>
            <person name="Phunkhang P."/>
            <person name="Pierre F."/>
            <person name="Priest M."/>
            <person name="Raghuraman S."/>
            <person name="Rege F."/>
            <person name="Reyes R."/>
            <person name="Rise C."/>
            <person name="Rogov P."/>
            <person name="Ross K."/>
            <person name="Ryan E."/>
            <person name="Settipalli S."/>
            <person name="Shea T."/>
            <person name="Sherpa N."/>
            <person name="Shi L."/>
            <person name="Shih D."/>
            <person name="Sparrow T."/>
            <person name="Spaulding J."/>
            <person name="Stalker J."/>
            <person name="Stange-Thomann N."/>
            <person name="Stavropoulos S."/>
            <person name="Stone C."/>
            <person name="Strader C."/>
            <person name="Tesfaye S."/>
            <person name="Thomson T."/>
            <person name="Thoulutsang Y."/>
            <person name="Thoulutsang D."/>
            <person name="Topham K."/>
            <person name="Topping I."/>
            <person name="Tsamla T."/>
            <person name="Vassiliev H."/>
            <person name="Vo A."/>
            <person name="Wangchuk T."/>
            <person name="Wangdi T."/>
            <person name="Weiand M."/>
            <person name="Wilkinson J."/>
            <person name="Wilson A."/>
            <person name="Yadav S."/>
            <person name="Young G."/>
            <person name="Yu Q."/>
            <person name="Zembek L."/>
            <person name="Zhong D."/>
            <person name="Zimmer A."/>
            <person name="Zwirko Z."/>
            <person name="Jaffe D.B."/>
            <person name="Alvarez P."/>
            <person name="Brockman W."/>
            <person name="Butler J."/>
            <person name="Chin C."/>
            <person name="Gnerre S."/>
            <person name="Grabherr M."/>
            <person name="Kleber M."/>
            <person name="Mauceli E."/>
            <person name="MacCallum I."/>
        </authorList>
    </citation>
    <scope>NUCLEOTIDE SEQUENCE [LARGE SCALE GENOMIC DNA]</scope>
    <source>
        <strain evidence="9">Tai18E2 / Tucson 14021-0261.01</strain>
    </source>
</reference>
<feature type="signal peptide" evidence="6">
    <location>
        <begin position="1"/>
        <end position="17"/>
    </location>
</feature>